<sequence>MSSYKTNYKRLRQNPETGKMLEALERGFSRFNVDFYLVGAVARDVWMRAINDIAPKRTTGDIDFAVLINRRGVYEKLRDYLIEKEGFHPYHQNTFVLIWKNGQEVDLMPFGSIEHDGKVKVEGTGLTTLHVTGFKEVYEAGLPEVELEDSSRFKFCTIPGIVLLKLIAWHDRPEVRVSDIQDITDILLNYFEMFSEQIFDHHSDLFEESDDENFLTKVAAQTLGREVGRIAGRNKTLSDRLTQILKENTESVTSSRIAAIMASTTGRTVEDCTKLLKLVQKGITEVT</sequence>
<dbReference type="GO" id="GO:0016740">
    <property type="term" value="F:transferase activity"/>
    <property type="evidence" value="ECO:0007669"/>
    <property type="project" value="UniProtKB-KW"/>
</dbReference>
<dbReference type="EMBL" id="FTNM01000004">
    <property type="protein sequence ID" value="SIR23410.1"/>
    <property type="molecule type" value="Genomic_DNA"/>
</dbReference>
<dbReference type="SUPFAM" id="SSF81301">
    <property type="entry name" value="Nucleotidyltransferase"/>
    <property type="match status" value="1"/>
</dbReference>
<dbReference type="OrthoDB" id="5918411at2"/>
<keyword evidence="1" id="KW-0808">Transferase</keyword>
<evidence type="ECO:0000313" key="1">
    <source>
        <dbReference type="EMBL" id="SIR23410.1"/>
    </source>
</evidence>
<keyword evidence="2" id="KW-1185">Reference proteome</keyword>
<gene>
    <name evidence="1" type="ORF">SAMN05421545_2838</name>
</gene>
<evidence type="ECO:0000313" key="2">
    <source>
        <dbReference type="Proteomes" id="UP000185924"/>
    </source>
</evidence>
<dbReference type="Gene3D" id="3.30.460.40">
    <property type="match status" value="1"/>
</dbReference>
<dbReference type="InterPro" id="IPR043519">
    <property type="entry name" value="NT_sf"/>
</dbReference>
<accession>A0A1N6Z971</accession>
<reference evidence="2" key="1">
    <citation type="submission" date="2017-01" db="EMBL/GenBank/DDBJ databases">
        <authorList>
            <person name="Varghese N."/>
            <person name="Submissions S."/>
        </authorList>
    </citation>
    <scope>NUCLEOTIDE SEQUENCE [LARGE SCALE GENOMIC DNA]</scope>
    <source>
        <strain evidence="2">DM9</strain>
    </source>
</reference>
<dbReference type="AlphaFoldDB" id="A0A1N6Z971"/>
<proteinExistence type="predicted"/>
<dbReference type="STRING" id="1077936.SAMN05421545_2838"/>
<dbReference type="Proteomes" id="UP000185924">
    <property type="component" value="Unassembled WGS sequence"/>
</dbReference>
<protein>
    <submittedName>
        <fullName evidence="1">Predicted nucleotidyltransferase</fullName>
    </submittedName>
</protein>
<dbReference type="RefSeq" id="WP_076422578.1">
    <property type="nucleotide sequence ID" value="NZ_FTNM01000004.1"/>
</dbReference>
<organism evidence="1 2">
    <name type="scientific">Pontibacter lucknowensis</name>
    <dbReference type="NCBI Taxonomy" id="1077936"/>
    <lineage>
        <taxon>Bacteria</taxon>
        <taxon>Pseudomonadati</taxon>
        <taxon>Bacteroidota</taxon>
        <taxon>Cytophagia</taxon>
        <taxon>Cytophagales</taxon>
        <taxon>Hymenobacteraceae</taxon>
        <taxon>Pontibacter</taxon>
    </lineage>
</organism>
<name>A0A1N6Z971_9BACT</name>